<evidence type="ECO:0000256" key="12">
    <source>
        <dbReference type="SAM" id="MobiDB-lite"/>
    </source>
</evidence>
<comment type="similarity">
    <text evidence="10">Belongs to the UPL family. TOM1/PTR1 subfamily.</text>
</comment>
<feature type="region of interest" description="Disordered" evidence="12">
    <location>
        <begin position="2795"/>
        <end position="2828"/>
    </location>
</feature>
<feature type="region of interest" description="Disordered" evidence="12">
    <location>
        <begin position="293"/>
        <end position="367"/>
    </location>
</feature>
<feature type="region of interest" description="Disordered" evidence="12">
    <location>
        <begin position="2597"/>
        <end position="2645"/>
    </location>
</feature>
<feature type="region of interest" description="Disordered" evidence="12">
    <location>
        <begin position="3393"/>
        <end position="3486"/>
    </location>
</feature>
<evidence type="ECO:0000256" key="7">
    <source>
        <dbReference type="ARBA" id="ARBA00022786"/>
    </source>
</evidence>
<dbReference type="GO" id="GO:0005634">
    <property type="term" value="C:nucleus"/>
    <property type="evidence" value="ECO:0007669"/>
    <property type="project" value="UniProtKB-SubCell"/>
</dbReference>
<feature type="region of interest" description="Disordered" evidence="12">
    <location>
        <begin position="750"/>
        <end position="802"/>
    </location>
</feature>
<dbReference type="CDD" id="cd00078">
    <property type="entry name" value="HECTc"/>
    <property type="match status" value="1"/>
</dbReference>
<feature type="compositionally biased region" description="Low complexity" evidence="12">
    <location>
        <begin position="3407"/>
        <end position="3423"/>
    </location>
</feature>
<feature type="compositionally biased region" description="Basic and acidic residues" evidence="12">
    <location>
        <begin position="2815"/>
        <end position="2827"/>
    </location>
</feature>
<feature type="compositionally biased region" description="Acidic residues" evidence="12">
    <location>
        <begin position="2973"/>
        <end position="2982"/>
    </location>
</feature>
<dbReference type="InterPro" id="IPR035983">
    <property type="entry name" value="Hect_E3_ubiquitin_ligase"/>
</dbReference>
<feature type="region of interest" description="Disordered" evidence="12">
    <location>
        <begin position="1171"/>
        <end position="1190"/>
    </location>
</feature>
<feature type="compositionally biased region" description="Acidic residues" evidence="12">
    <location>
        <begin position="1550"/>
        <end position="1559"/>
    </location>
</feature>
<dbReference type="FunFam" id="3.30.2160.10:FF:000001">
    <property type="entry name" value="E3 ubiquitin-protein ligase NEDD4-like"/>
    <property type="match status" value="1"/>
</dbReference>
<comment type="pathway">
    <text evidence="3">Protein modification; protein ubiquitination.</text>
</comment>
<evidence type="ECO:0000313" key="14">
    <source>
        <dbReference type="EMBL" id="CAJ2511750.1"/>
    </source>
</evidence>
<dbReference type="GO" id="GO:0061630">
    <property type="term" value="F:ubiquitin protein ligase activity"/>
    <property type="evidence" value="ECO:0007669"/>
    <property type="project" value="UniProtKB-EC"/>
</dbReference>
<evidence type="ECO:0000256" key="2">
    <source>
        <dbReference type="ARBA" id="ARBA00004123"/>
    </source>
</evidence>
<feature type="compositionally biased region" description="Basic residues" evidence="12">
    <location>
        <begin position="2631"/>
        <end position="2640"/>
    </location>
</feature>
<feature type="compositionally biased region" description="Acidic residues" evidence="12">
    <location>
        <begin position="2363"/>
        <end position="2372"/>
    </location>
</feature>
<evidence type="ECO:0000256" key="3">
    <source>
        <dbReference type="ARBA" id="ARBA00004906"/>
    </source>
</evidence>
<feature type="compositionally biased region" description="Basic and acidic residues" evidence="12">
    <location>
        <begin position="1644"/>
        <end position="1654"/>
    </location>
</feature>
<comment type="catalytic activity">
    <reaction evidence="1">
        <text>S-ubiquitinyl-[E2 ubiquitin-conjugating enzyme]-L-cysteine + [acceptor protein]-L-lysine = [E2 ubiquitin-conjugating enzyme]-L-cysteine + N(6)-ubiquitinyl-[acceptor protein]-L-lysine.</text>
        <dbReference type="EC" id="2.3.2.26"/>
    </reaction>
</comment>
<feature type="region of interest" description="Disordered" evidence="12">
    <location>
        <begin position="953"/>
        <end position="973"/>
    </location>
</feature>
<dbReference type="InterPro" id="IPR000569">
    <property type="entry name" value="HECT_dom"/>
</dbReference>
<dbReference type="GO" id="GO:0000209">
    <property type="term" value="P:protein polyubiquitination"/>
    <property type="evidence" value="ECO:0007669"/>
    <property type="project" value="TreeGrafter"/>
</dbReference>
<organism evidence="14 15">
    <name type="scientific">Anthostomella pinea</name>
    <dbReference type="NCBI Taxonomy" id="933095"/>
    <lineage>
        <taxon>Eukaryota</taxon>
        <taxon>Fungi</taxon>
        <taxon>Dikarya</taxon>
        <taxon>Ascomycota</taxon>
        <taxon>Pezizomycotina</taxon>
        <taxon>Sordariomycetes</taxon>
        <taxon>Xylariomycetidae</taxon>
        <taxon>Xylariales</taxon>
        <taxon>Xylariaceae</taxon>
        <taxon>Anthostomella</taxon>
    </lineage>
</organism>
<feature type="compositionally biased region" description="Basic and acidic residues" evidence="12">
    <location>
        <begin position="2017"/>
        <end position="2037"/>
    </location>
</feature>
<dbReference type="SUPFAM" id="SSF48371">
    <property type="entry name" value="ARM repeat"/>
    <property type="match status" value="1"/>
</dbReference>
<feature type="compositionally biased region" description="Basic and acidic residues" evidence="12">
    <location>
        <begin position="2884"/>
        <end position="2932"/>
    </location>
</feature>
<feature type="region of interest" description="Disordered" evidence="12">
    <location>
        <begin position="2884"/>
        <end position="2990"/>
    </location>
</feature>
<dbReference type="InterPro" id="IPR010309">
    <property type="entry name" value="E3_Ub_ligase_DUF908"/>
</dbReference>
<dbReference type="InterPro" id="IPR025527">
    <property type="entry name" value="HUWE1/Rev1_UBM"/>
</dbReference>
<dbReference type="Gene3D" id="3.30.2410.10">
    <property type="entry name" value="Hect, E3 ligase catalytic domain"/>
    <property type="match status" value="1"/>
</dbReference>
<dbReference type="FunFam" id="3.30.2410.10:FF:000004">
    <property type="entry name" value="E3 ubiquitin-protein ligase HUWE1, variant"/>
    <property type="match status" value="1"/>
</dbReference>
<name>A0AAI8YP11_9PEZI</name>
<reference evidence="14" key="1">
    <citation type="submission" date="2023-10" db="EMBL/GenBank/DDBJ databases">
        <authorList>
            <person name="Hackl T."/>
        </authorList>
    </citation>
    <scope>NUCLEOTIDE SEQUENCE</scope>
</reference>
<feature type="compositionally biased region" description="Basic and acidic residues" evidence="12">
    <location>
        <begin position="1987"/>
        <end position="1996"/>
    </location>
</feature>
<feature type="compositionally biased region" description="Low complexity" evidence="12">
    <location>
        <begin position="338"/>
        <end position="348"/>
    </location>
</feature>
<keyword evidence="15" id="KW-1185">Reference proteome</keyword>
<dbReference type="SMART" id="SM00119">
    <property type="entry name" value="HECTc"/>
    <property type="match status" value="1"/>
</dbReference>
<feature type="region of interest" description="Disordered" evidence="12">
    <location>
        <begin position="2702"/>
        <end position="2727"/>
    </location>
</feature>
<dbReference type="GO" id="GO:0005737">
    <property type="term" value="C:cytoplasm"/>
    <property type="evidence" value="ECO:0007669"/>
    <property type="project" value="TreeGrafter"/>
</dbReference>
<feature type="region of interest" description="Disordered" evidence="12">
    <location>
        <begin position="1983"/>
        <end position="2037"/>
    </location>
</feature>
<feature type="region of interest" description="Disordered" evidence="12">
    <location>
        <begin position="1603"/>
        <end position="1654"/>
    </location>
</feature>
<accession>A0AAI8YP11</accession>
<dbReference type="InterPro" id="IPR010314">
    <property type="entry name" value="E3_Ub_ligase_DUF913"/>
</dbReference>
<evidence type="ECO:0000256" key="10">
    <source>
        <dbReference type="ARBA" id="ARBA00034494"/>
    </source>
</evidence>
<dbReference type="Proteomes" id="UP001295740">
    <property type="component" value="Unassembled WGS sequence"/>
</dbReference>
<dbReference type="Gene3D" id="3.30.2160.10">
    <property type="entry name" value="Hect, E3 ligase catalytic domain"/>
    <property type="match status" value="1"/>
</dbReference>
<dbReference type="EMBL" id="CAUWAG010000018">
    <property type="protein sequence ID" value="CAJ2511750.1"/>
    <property type="molecule type" value="Genomic_DNA"/>
</dbReference>
<dbReference type="Pfam" id="PF06025">
    <property type="entry name" value="DUF913"/>
    <property type="match status" value="1"/>
</dbReference>
<feature type="region of interest" description="Disordered" evidence="12">
    <location>
        <begin position="2062"/>
        <end position="2098"/>
    </location>
</feature>
<feature type="compositionally biased region" description="Basic and acidic residues" evidence="12">
    <location>
        <begin position="3146"/>
        <end position="3160"/>
    </location>
</feature>
<dbReference type="InterPro" id="IPR050409">
    <property type="entry name" value="E3_ubiq-protein_ligase"/>
</dbReference>
<dbReference type="PROSITE" id="PS50237">
    <property type="entry name" value="HECT"/>
    <property type="match status" value="1"/>
</dbReference>
<feature type="region of interest" description="Disordered" evidence="12">
    <location>
        <begin position="3070"/>
        <end position="3091"/>
    </location>
</feature>
<evidence type="ECO:0000313" key="15">
    <source>
        <dbReference type="Proteomes" id="UP001295740"/>
    </source>
</evidence>
<keyword evidence="9" id="KW-0539">Nucleus</keyword>
<dbReference type="InterPro" id="IPR016024">
    <property type="entry name" value="ARM-type_fold"/>
</dbReference>
<feature type="compositionally biased region" description="Low complexity" evidence="12">
    <location>
        <begin position="2933"/>
        <end position="2948"/>
    </location>
</feature>
<dbReference type="Pfam" id="PF06012">
    <property type="entry name" value="DUF908"/>
    <property type="match status" value="1"/>
</dbReference>
<keyword evidence="8" id="KW-0509">mRNA transport</keyword>
<feature type="compositionally biased region" description="Basic and acidic residues" evidence="12">
    <location>
        <begin position="2087"/>
        <end position="2096"/>
    </location>
</feature>
<sequence>MGKITKAIQPKHKETLSPWLQEFVDAATSTPLPHLPTKLASFPSRWPFPRGDLYHWIPLLNRFDGIMESFCDVYKLNEGPQSRDFGCEVLLRDDWLSETHAEPDKMQKLSELGYSKDGDVSLIVSILNFTQMLLDHCGNRSIYASSAHLNDLLHSTDFTVICAALKVGVELAQRYQASVKRFNHGMTTRQVHTAILSNHYNIDLDRVQHIAQPFAKTPIVKSADSLPLSTPGSASKVKEKSHGGSPKNVAAMFANDLCAIAKADSTENAGSRARWNGWADVKLAYYPVSALSTQEPTQPSLPDRASNPNAPLTPTPLRRSNTAASTQVTARANRQGSSEDSQASASRSPVVGREESGPPGQKSLEIPQSSVVSSSIYQLLDRVPAGMPKETRYEFLNRLRVAKALSGSVETRQQALMARLLAIQNLAYIYVEPTFIEKVLRQDSDEPRRFQLVYQLAELIHPGADGVTTVPLELQSVALSLLEAIAGFHNKVPDIFSALNATVNHGVLLYVIRKAVSEMKEDDAGEQRTEKDEWRDNLFSLTLHITMAMANTSTRNTPEIISAGLLDIMVEVLNLRSNIAERTYGTLVGFLDQLIYNVTTSFQSLVNANGLDAITNLITHEVELAKKLMAEGKGTPTNHRSHVVDYEIPFYQQQNLKFLLKFIHHLMSNAYAYGGSTDRLLRNLVDKSDLLGSFREIIENMALFGSLVWTNAVTILSDFLNNDPTSFSAIFEAGLIQSYITALTGRPVTIGQSKDTGTGATERRTDDDDSATDSPTPDLEPDTRPHPPPQESLEASREGPLAHGILPSSDPIAIVPTVLNAICLNNQGMKLVVSSRAFDSFFEIFESPEHVRIMAADDTLAHTVGGSFDELARHHPSLRTAIAHAVLDMVARVTHLARVKARDDKWGAKLYVTDSDGQELIADEGLLAEPSVLPSAKGKGKAVASVNDADVQMTDASSEQAPTSGSTQSPSSVHKSIGPYIYALAQFLSQYVTNSSLKTSFIQNGGIEQLLDLCTSPSLPHDFGDTAASRSLQTVISQLIEASPIIGLPSLLKRTQAAIDVLDPVLKAQSTTSYLGPCITDVANLSDQTDPELVSHLAHGTPVAKALLNTQLLIKILHQCFPFSSRTQTITLHAVNVFDYYSRLVKSLGPLLRAAILEDASMTCIVPQNWTRQGQDRQGPTPGAPNSDFDVAGLPDVLSSAALWKSTAEKGPGQGLTKSEQSGPRYQNYQTLTTLLHGLMPAIFPVFQTLGKALLPKREREPYLRIHHVQLAEELAQTLLSQLELPERETTSKDYRYWIVMLHAVHEVLVNRAADTRPDRQIPPQIIAPVLIAFKKFDGLKLLNTMLRMFKNEVCKDHKGEEEESMSRLAIIGFKKILDIYAMIVNGKVISESLMPINILSRGANDGNRDPARRQELQVAPSLVVELRMIILPVMRELWDSPLVEKGTAATLAKMINILKSISNADNENGAYKRTDKSPQPEILQSKSVQFPWSKRKDEVARLTTSAAWPEDLVREAVYRTYVSSNSASQASEYCAAHQKGMAGSRNPIPEDEASEDAETGPAAESSAVAEGEPLALELPEDLPPGILDDDIIGELREAAALSNGNDLDTPGATVFGQEANGTGSSSTSPAQGPSAEATAETDDQNRPAVAKEDLDAERTKLRLNFIDRCLDVIRAHPDSTHEVSELITAIVTRTPGDELSARQEMGETLVNALMSFAMDDDLKSNGRSIAAYAHLLSLLLQDKVFFRATVSTLKENVGEFLRFLHVPASPSTEDLAPWIPYVLLVFEILLSDDEQPGEIKWKAPTTENDPIEPLEWSQTDLNVKSDDRSTLLGSVLEILPRIGKDESLAVSVLRILVIMTRDRAIARQVGDKKNLQRLFVTAKQLSGVGAPRLSETRIASNIVTVLRHVIEDEEVVKQMMRSEIRAYFDSGRNTRPLDPAAFLRHFSAIALRDPSLFVDVSNEMLKLSRWGPPESARGQAISLKELAPEPPKDDVTPTVRATEDLSIQDVKPSTESGDKQMEDASKPSTQDVKRPVLENPDGVVHFLLCELLNYKEVDDKDASQATNDGKSAEDQGSSATTAAPETESRPGDGKEKKAKIAFRTEEHPIFIYRCFLLHCLAELLQSYNRTKVEFINFKRNAPLFANTPVKPRSSVLNYLLTDLLYPSHMDTPSDTIVHKKKYATAIQTQNLLVALVSKTGEKPADRSREKYDYDDEPDLLFVRRFVLDTIQKAYKDASTSGDPFDSRYARMLALAEVMHLMMGDKDKDSPVPARTSHEPPERSQAQIRRLMYEKGYLASLTTSIADIDLAFPPVKRTIKYILRVLRILTSTAIHLSHSNILPASPTQDNADDELVSASSLSDMEDDREETPDLYRNSALGMLEPGRGGDGDYSEDSEEDEDEEMYDDEYDEQMGYESEDREEDVSDRDEEEEGLEGMGPIEGLSGDHDVIEVTMEDDDDDDDDDMDEDDDEDGSEDDDELDSDEMDEDDDRIEIVDDEGNPLEDDGASGWESETDDADDDEIRAEYEAEAQDLQEADIHDLDVDGLGRFGNIMRAIEEEGDFEGVDEMHQLNDRYIEDDDEDEDEDEEVDIDDEYAYEDDYPNDPPPHDANHPSPGWDTLIVEPPGMFGGHHHRHRHGPRSPLPPMPFMVGSRDPLGNFGGMSEDNSHRVDPALIGAMLEQQELANIERLRSARRRLQANSYPDPRGFVRGHRHDGRTSNNEDGMNPLLRRANDNGQDAVPRPTNPSNLVRLGLPGSILGGVSIDSSLSILDSLMASLPVSIGRHGQALHFQISGGGPPRPEFSDLPFPSFASHSRESRADSRPDVYQEPIQSTSFAGDSTIARWTEEVKMIFGIQHAEKSHRLLPAILSYVVPPAIQREKELKAKEAERQRQLEEERKKREDEEQKAQEAKEAEEKAAREQKEAAEREVAAAEAAEAAETATQVDAPAQSTEAEAVAATQEDDRDDHAEPDAMEGIETSDEPSGASNQARAFATIRGEQVDVTELGIDPDYLEALPEEFRQEVIAQTVSSRRAEARDAPRGTGEQTEVFQEFLDALPDDLRLEIVQQERQEQRRRERDESRRQAATAGLVAEAQDMDTASILMTFPPALREQVLMDQGAELLDSLPPEMAAHARRLVRTTNPVAHHDRAPSGSNRRDAAVQPSGAPDADKPQRRAVVQMLDKPGVATLLRLMFINVKGGPIENSLKYVFKDVCENRQNRFEVISTLLQILQDGSTDVDAVERSFAQLSIKAKQSKDKDAKIQTPQGLKRTYTNISNSNPVQTASETSPLLIVQQCLDLLCYLADQNVHVPSLFLTEHEAASTTIKRSLSRKGKNKDSKAHKYAINSLLALLDRELVMESSTIMDSLSQLLSRVTFPLLALDRKQKEAAEAVKKSEAEALQEGGSATATTTDPTAMATDNATSNDNGDTNPPETSEAPQPAQDTVATDAPEPPVSAGASNAEAGSSKASEKQVAPKKPKQLHPPVIPVPNLTLIIKIFVARECSSKTFKETLSTIKNLSVIPGAMLVFGQELARQAQVLSEQIVVHLDELLPHIQNAASGTEIQGVALSKFSPGASDQNKLLRVLTALDHLFAQKKADAMGSTNSAEESQKQDLLATLYRNPTFNALWEKLSACLSAIRQRESLLNVATILLPLIEALMVVCKDTTQTEIAASQGQTAKDMVLSSPQPESHMAGLFYTFTEDHRRILNELVRNNPSLMKGTFSHLVKNPKVLEFDNKRNWFNRSVHNKQQASHRPYPTLQLQVRREQVFHDSFKSLYFKSGEEMKFGKLNIRFHGEEGVDAGGVTREWFQVLARQMFDANYALFVPVSSDRTTFHPNKLSGINDEHLMFFKFIGRVIGKALYEGRLLDCYFSRAVYKRILGKPVSVKDMESFDPEYYKSLCWMLDNDITDIITETFSVEDDEFGVTRIEDLTENGRNIPVTEDNKHDYVRLVVEHKLLSSVKDQMENFLKGKANVPGFHEVIPAELISIFNEQELELLISGLPDVDIDDWKSNTEYHNYTPSSQQIQWFWRALRSFDKEEVAKLLQFVTGTSKVPLNGFKELEGMNGINRFNIHRDYGNKERLPSSHTCFNQLDLPEYESYDILRRQVLKAITAGSDYFGFA</sequence>
<evidence type="ECO:0000256" key="11">
    <source>
        <dbReference type="PROSITE-ProRule" id="PRU00104"/>
    </source>
</evidence>
<feature type="compositionally biased region" description="Acidic residues" evidence="12">
    <location>
        <begin position="2454"/>
        <end position="2522"/>
    </location>
</feature>
<evidence type="ECO:0000256" key="6">
    <source>
        <dbReference type="ARBA" id="ARBA00022679"/>
    </source>
</evidence>
<protein>
    <recommendedName>
        <fullName evidence="4">HECT-type E3 ubiquitin transferase</fullName>
        <ecNumber evidence="4">2.3.2.26</ecNumber>
    </recommendedName>
</protein>
<feature type="region of interest" description="Disordered" evidence="12">
    <location>
        <begin position="3141"/>
        <end position="3174"/>
    </location>
</feature>
<feature type="region of interest" description="Disordered" evidence="12">
    <location>
        <begin position="225"/>
        <end position="246"/>
    </location>
</feature>
<dbReference type="Pfam" id="PF14377">
    <property type="entry name" value="UBM"/>
    <property type="match status" value="3"/>
</dbReference>
<comment type="caution">
    <text evidence="14">The sequence shown here is derived from an EMBL/GenBank/DDBJ whole genome shotgun (WGS) entry which is preliminary data.</text>
</comment>
<keyword evidence="7 11" id="KW-0833">Ubl conjugation pathway</keyword>
<feature type="compositionally biased region" description="Acidic residues" evidence="12">
    <location>
        <begin position="2392"/>
        <end position="2435"/>
    </location>
</feature>
<feature type="compositionally biased region" description="Basic and acidic residues" evidence="12">
    <location>
        <begin position="2266"/>
        <end position="2282"/>
    </location>
</feature>
<evidence type="ECO:0000256" key="5">
    <source>
        <dbReference type="ARBA" id="ARBA00022448"/>
    </source>
</evidence>
<feature type="region of interest" description="Disordered" evidence="12">
    <location>
        <begin position="2266"/>
        <end position="2285"/>
    </location>
</feature>
<dbReference type="PANTHER" id="PTHR11254">
    <property type="entry name" value="HECT DOMAIN UBIQUITIN-PROTEIN LIGASE"/>
    <property type="match status" value="1"/>
</dbReference>
<comment type="subcellular location">
    <subcellularLocation>
        <location evidence="2">Nucleus</location>
    </subcellularLocation>
</comment>
<evidence type="ECO:0000259" key="13">
    <source>
        <dbReference type="PROSITE" id="PS50237"/>
    </source>
</evidence>
<feature type="region of interest" description="Disordered" evidence="12">
    <location>
        <begin position="2341"/>
        <end position="2522"/>
    </location>
</feature>
<evidence type="ECO:0000256" key="4">
    <source>
        <dbReference type="ARBA" id="ARBA00012485"/>
    </source>
</evidence>
<proteinExistence type="inferred from homology"/>
<feature type="compositionally biased region" description="Polar residues" evidence="12">
    <location>
        <begin position="954"/>
        <end position="973"/>
    </location>
</feature>
<gene>
    <name evidence="14" type="ORF">KHLLAP_LOCUS12218</name>
</gene>
<feature type="compositionally biased region" description="Polar residues" evidence="12">
    <location>
        <begin position="1620"/>
        <end position="1632"/>
    </location>
</feature>
<feature type="compositionally biased region" description="Low complexity" evidence="12">
    <location>
        <begin position="3456"/>
        <end position="3468"/>
    </location>
</feature>
<dbReference type="PANTHER" id="PTHR11254:SF67">
    <property type="entry name" value="E3 UBIQUITIN-PROTEIN LIGASE HUWE1"/>
    <property type="match status" value="1"/>
</dbReference>
<evidence type="ECO:0000256" key="8">
    <source>
        <dbReference type="ARBA" id="ARBA00022816"/>
    </source>
</evidence>
<feature type="compositionally biased region" description="Polar residues" evidence="12">
    <location>
        <begin position="293"/>
        <end position="336"/>
    </location>
</feature>
<feature type="compositionally biased region" description="Basic and acidic residues" evidence="12">
    <location>
        <begin position="3070"/>
        <end position="3084"/>
    </location>
</feature>
<feature type="region of interest" description="Disordered" evidence="12">
    <location>
        <begin position="1539"/>
        <end position="1571"/>
    </location>
</feature>
<dbReference type="SUPFAM" id="SSF56204">
    <property type="entry name" value="Hect, E3 ligase catalytic domain"/>
    <property type="match status" value="1"/>
</dbReference>
<evidence type="ECO:0000256" key="1">
    <source>
        <dbReference type="ARBA" id="ARBA00000885"/>
    </source>
</evidence>
<dbReference type="EC" id="2.3.2.26" evidence="4"/>
<dbReference type="GO" id="GO:0051028">
    <property type="term" value="P:mRNA transport"/>
    <property type="evidence" value="ECO:0007669"/>
    <property type="project" value="UniProtKB-KW"/>
</dbReference>
<feature type="compositionally biased region" description="Polar residues" evidence="12">
    <location>
        <begin position="2064"/>
        <end position="2084"/>
    </location>
</feature>
<dbReference type="Gene3D" id="3.90.1750.10">
    <property type="entry name" value="Hect, E3 ligase catalytic domains"/>
    <property type="match status" value="1"/>
</dbReference>
<dbReference type="FunFam" id="3.90.1750.10:FF:000003">
    <property type="entry name" value="E3 ubiquitin-protein ligase UPL1"/>
    <property type="match status" value="1"/>
</dbReference>
<keyword evidence="6" id="KW-0808">Transferase</keyword>
<dbReference type="Pfam" id="PF00632">
    <property type="entry name" value="HECT"/>
    <property type="match status" value="1"/>
</dbReference>
<feature type="domain" description="HECT" evidence="13">
    <location>
        <begin position="3781"/>
        <end position="4123"/>
    </location>
</feature>
<keyword evidence="5" id="KW-0813">Transport</keyword>
<dbReference type="GO" id="GO:0006511">
    <property type="term" value="P:ubiquitin-dependent protein catabolic process"/>
    <property type="evidence" value="ECO:0007669"/>
    <property type="project" value="TreeGrafter"/>
</dbReference>
<feature type="active site" description="Glycyl thioester intermediate" evidence="11">
    <location>
        <position position="4090"/>
    </location>
</feature>
<feature type="compositionally biased region" description="Polar residues" evidence="12">
    <location>
        <begin position="750"/>
        <end position="759"/>
    </location>
</feature>
<evidence type="ECO:0000256" key="9">
    <source>
        <dbReference type="ARBA" id="ARBA00023242"/>
    </source>
</evidence>
<feature type="compositionally biased region" description="Polar residues" evidence="12">
    <location>
        <begin position="3424"/>
        <end position="3446"/>
    </location>
</feature>